<proteinExistence type="predicted"/>
<dbReference type="OrthoDB" id="3515845at2"/>
<gene>
    <name evidence="1" type="ORF">F8566_20310</name>
</gene>
<sequence>MPGHAWRYAIYDLLTRRQLIEHMPFEIESFTTMLGEAGTLQATLPLGDPAIRARKPRELLLTRRTNLIIFRDEVPVWDGVIWHRRPRREGSKSSATFQASEIRSVLERRLFRPLLGYGSAKTLSYTQADMFTVFRDLLADAQNFTYLDLRPGDLGIEADASQMSGVLIDRRDAGSELGAFHGYTFTTYGQLLRDLVEGDPGMEWRIHTWIDEGRALRRRVLLGSPQLGGDPNASPLPTYEYPGQIYSYEWPDDGEQSANYVAALGEGEGDNLRWAESSLDDELLAGYPLLETVTSHKSDSSLVILQGRAAADLAAVSGDRTVPSLDIVGYPQINPGAYIRVRIADENWFPGSSAVPFEAVVRVVGLRIQPGGRERTSLIIEEPRSPA</sequence>
<reference evidence="1 2" key="1">
    <citation type="submission" date="2019-09" db="EMBL/GenBank/DDBJ databases">
        <title>Actinomadura physcomitrii sp. nov., a novel actinomycete isolated from moss [Physcomitrium sphaericum (Ludw) Fuernr].</title>
        <authorList>
            <person name="Zhuang X."/>
            <person name="Liu C."/>
        </authorList>
    </citation>
    <scope>NUCLEOTIDE SEQUENCE [LARGE SCALE GENOMIC DNA]</scope>
    <source>
        <strain evidence="1 2">HMC1</strain>
    </source>
</reference>
<dbReference type="RefSeq" id="WP_151562119.1">
    <property type="nucleotide sequence ID" value="NZ_WBMT01000009.1"/>
</dbReference>
<name>A0A6H9YQD9_9ACTN</name>
<protein>
    <submittedName>
        <fullName evidence="1">Uncharacterized protein</fullName>
    </submittedName>
</protein>
<keyword evidence="2" id="KW-1185">Reference proteome</keyword>
<evidence type="ECO:0000313" key="1">
    <source>
        <dbReference type="EMBL" id="KAB2347358.1"/>
    </source>
</evidence>
<comment type="caution">
    <text evidence="1">The sequence shown here is derived from an EMBL/GenBank/DDBJ whole genome shotgun (WGS) entry which is preliminary data.</text>
</comment>
<dbReference type="AlphaFoldDB" id="A0A6H9YQD9"/>
<evidence type="ECO:0000313" key="2">
    <source>
        <dbReference type="Proteomes" id="UP000468735"/>
    </source>
</evidence>
<dbReference type="EMBL" id="WBMT01000009">
    <property type="protein sequence ID" value="KAB2347358.1"/>
    <property type="molecule type" value="Genomic_DNA"/>
</dbReference>
<accession>A0A6H9YQD9</accession>
<dbReference type="Proteomes" id="UP000468735">
    <property type="component" value="Unassembled WGS sequence"/>
</dbReference>
<organism evidence="1 2">
    <name type="scientific">Actinomadura rudentiformis</name>
    <dbReference type="NCBI Taxonomy" id="359158"/>
    <lineage>
        <taxon>Bacteria</taxon>
        <taxon>Bacillati</taxon>
        <taxon>Actinomycetota</taxon>
        <taxon>Actinomycetes</taxon>
        <taxon>Streptosporangiales</taxon>
        <taxon>Thermomonosporaceae</taxon>
        <taxon>Actinomadura</taxon>
    </lineage>
</organism>